<dbReference type="AlphaFoldDB" id="A0A7X1E5W2"/>
<comment type="caution">
    <text evidence="2">The sequence shown here is derived from an EMBL/GenBank/DDBJ whole genome shotgun (WGS) entry which is preliminary data.</text>
</comment>
<dbReference type="NCBIfam" id="NF003545">
    <property type="entry name" value="PRK05205.1-1"/>
    <property type="match status" value="1"/>
</dbReference>
<dbReference type="Proteomes" id="UP000525652">
    <property type="component" value="Unassembled WGS sequence"/>
</dbReference>
<keyword evidence="2" id="KW-0328">Glycosyltransferase</keyword>
<dbReference type="PANTHER" id="PTHR11608:SF0">
    <property type="entry name" value="BIFUNCTIONAL PROTEIN PYRR"/>
    <property type="match status" value="1"/>
</dbReference>
<organism evidence="2 3">
    <name type="scientific">Puniceicoccus vermicola</name>
    <dbReference type="NCBI Taxonomy" id="388746"/>
    <lineage>
        <taxon>Bacteria</taxon>
        <taxon>Pseudomonadati</taxon>
        <taxon>Verrucomicrobiota</taxon>
        <taxon>Opitutia</taxon>
        <taxon>Puniceicoccales</taxon>
        <taxon>Puniceicoccaceae</taxon>
        <taxon>Puniceicoccus</taxon>
    </lineage>
</organism>
<accession>A0A7X1E5W2</accession>
<dbReference type="EC" id="2.4.2.9" evidence="2"/>
<gene>
    <name evidence="2" type="primary">pyrR</name>
    <name evidence="2" type="ORF">H5P30_19915</name>
</gene>
<dbReference type="Pfam" id="PF00156">
    <property type="entry name" value="Pribosyltran"/>
    <property type="match status" value="1"/>
</dbReference>
<evidence type="ECO:0000313" key="2">
    <source>
        <dbReference type="EMBL" id="MBC2604055.1"/>
    </source>
</evidence>
<dbReference type="PANTHER" id="PTHR11608">
    <property type="entry name" value="BIFUNCTIONAL PROTEIN PYRR"/>
    <property type="match status" value="1"/>
</dbReference>
<dbReference type="SUPFAM" id="SSF53271">
    <property type="entry name" value="PRTase-like"/>
    <property type="match status" value="1"/>
</dbReference>
<dbReference type="CDD" id="cd06223">
    <property type="entry name" value="PRTases_typeI"/>
    <property type="match status" value="1"/>
</dbReference>
<evidence type="ECO:0000259" key="1">
    <source>
        <dbReference type="Pfam" id="PF00156"/>
    </source>
</evidence>
<dbReference type="GO" id="GO:0004845">
    <property type="term" value="F:uracil phosphoribosyltransferase activity"/>
    <property type="evidence" value="ECO:0007669"/>
    <property type="project" value="UniProtKB-EC"/>
</dbReference>
<dbReference type="EMBL" id="JACHVA010000138">
    <property type="protein sequence ID" value="MBC2604055.1"/>
    <property type="molecule type" value="Genomic_DNA"/>
</dbReference>
<dbReference type="InterPro" id="IPR050137">
    <property type="entry name" value="PyrR_bifunctional"/>
</dbReference>
<dbReference type="InterPro" id="IPR029057">
    <property type="entry name" value="PRTase-like"/>
</dbReference>
<name>A0A7X1E5W2_9BACT</name>
<dbReference type="InterPro" id="IPR000836">
    <property type="entry name" value="PRTase_dom"/>
</dbReference>
<proteinExistence type="predicted"/>
<protein>
    <submittedName>
        <fullName evidence="2">Bifunctional pyr operon transcriptional regulator/uracil phosphoribosyltransferase PyrR</fullName>
        <ecNumber evidence="2">2.4.2.9</ecNumber>
    </submittedName>
</protein>
<sequence>MESNAPDVEPSPENVFRGEEVFSLISTLADRIIESGEVDRDTVILSIANGGIDLGNLLRRLLEKQTGIALGYGIVETSFHRDDIGSRPIPIVAHPTDIPVNIDGKTLIIVDDVIASGRTIRAAINEIFDLGRPAKILLAVLLDRGGRKLPFQPDFLADTITVPQDRILKVHIDEEDPIGHQIQLLPR</sequence>
<evidence type="ECO:0000313" key="3">
    <source>
        <dbReference type="Proteomes" id="UP000525652"/>
    </source>
</evidence>
<reference evidence="2 3" key="1">
    <citation type="submission" date="2020-07" db="EMBL/GenBank/DDBJ databases">
        <authorList>
            <person name="Feng X."/>
        </authorList>
    </citation>
    <scope>NUCLEOTIDE SEQUENCE [LARGE SCALE GENOMIC DNA]</scope>
    <source>
        <strain evidence="2 3">JCM14086</strain>
    </source>
</reference>
<feature type="domain" description="Phosphoribosyltransferase" evidence="1">
    <location>
        <begin position="14"/>
        <end position="150"/>
    </location>
</feature>
<keyword evidence="2" id="KW-0808">Transferase</keyword>
<dbReference type="RefSeq" id="WP_185694672.1">
    <property type="nucleotide sequence ID" value="NZ_JACHVA010000138.1"/>
</dbReference>
<dbReference type="Gene3D" id="3.40.50.2020">
    <property type="match status" value="1"/>
</dbReference>
<keyword evidence="3" id="KW-1185">Reference proteome</keyword>